<feature type="modified residue" description="4-aspartylphosphate" evidence="3">
    <location>
        <position position="51"/>
    </location>
</feature>
<dbReference type="PROSITE" id="PS50887">
    <property type="entry name" value="GGDEF"/>
    <property type="match status" value="1"/>
</dbReference>
<comment type="caution">
    <text evidence="6">The sequence shown here is derived from an EMBL/GenBank/DDBJ whole genome shotgun (WGS) entry which is preliminary data.</text>
</comment>
<dbReference type="PROSITE" id="PS50110">
    <property type="entry name" value="RESPONSE_REGULATORY"/>
    <property type="match status" value="1"/>
</dbReference>
<dbReference type="NCBIfam" id="TIGR00254">
    <property type="entry name" value="GGDEF"/>
    <property type="match status" value="1"/>
</dbReference>
<evidence type="ECO:0000256" key="3">
    <source>
        <dbReference type="PROSITE-ProRule" id="PRU00169"/>
    </source>
</evidence>
<dbReference type="GO" id="GO:0052621">
    <property type="term" value="F:diguanylate cyclase activity"/>
    <property type="evidence" value="ECO:0007669"/>
    <property type="project" value="UniProtKB-EC"/>
</dbReference>
<sequence length="313" mass="34415">MKILIVEDSRANLAVLRQYVEQFGATALCAESGETALQLYEQNRPDLILLDIVLPGMDGLAVARQVRAMEKGGDWTPIIFLSSLGKDDDIEKGIAAGGDDYLLKPISEIVLGAKIRAMQRLVLMRASLVSLTRKLDAANQELIRISSSDGLTGIANRRYFDEALSLEWRRARRHSNPVALLMCDVDYFKLYNDTYGHLAGDECLRQVARSISRHSERPSDTVARFGGEEFAVVLAETSIGGALMVAEKIRHGIRELNITHDSSPFGHVTLSIGIASATPGFDNPPDDLIAAADKALYRAKQEGRDRVCRFDAT</sequence>
<reference evidence="6" key="1">
    <citation type="submission" date="2020-04" db="EMBL/GenBank/DDBJ databases">
        <title>Deep metagenomics examines the oral microbiome during advanced dental caries in children, revealing novel taxa and co-occurrences with host molecules.</title>
        <authorList>
            <person name="Baker J.L."/>
            <person name="Morton J.T."/>
            <person name="Dinis M."/>
            <person name="Alvarez R."/>
            <person name="Tran N.C."/>
            <person name="Knight R."/>
            <person name="Edlund A."/>
        </authorList>
    </citation>
    <scope>NUCLEOTIDE SEQUENCE</scope>
    <source>
        <strain evidence="6">JCVI_32_bin.24</strain>
    </source>
</reference>
<dbReference type="PANTHER" id="PTHR45138">
    <property type="entry name" value="REGULATORY COMPONENTS OF SENSORY TRANSDUCTION SYSTEM"/>
    <property type="match status" value="1"/>
</dbReference>
<evidence type="ECO:0000313" key="6">
    <source>
        <dbReference type="EMBL" id="MBF1163944.1"/>
    </source>
</evidence>
<evidence type="ECO:0000259" key="4">
    <source>
        <dbReference type="PROSITE" id="PS50110"/>
    </source>
</evidence>
<dbReference type="InterPro" id="IPR001789">
    <property type="entry name" value="Sig_transdc_resp-reg_receiver"/>
</dbReference>
<dbReference type="SUPFAM" id="SSF52172">
    <property type="entry name" value="CheY-like"/>
    <property type="match status" value="1"/>
</dbReference>
<dbReference type="AlphaFoldDB" id="A0A930BQY9"/>
<dbReference type="GO" id="GO:1902201">
    <property type="term" value="P:negative regulation of bacterial-type flagellum-dependent cell motility"/>
    <property type="evidence" value="ECO:0007669"/>
    <property type="project" value="TreeGrafter"/>
</dbReference>
<dbReference type="Pfam" id="PF00072">
    <property type="entry name" value="Response_reg"/>
    <property type="match status" value="1"/>
</dbReference>
<dbReference type="InterPro" id="IPR043128">
    <property type="entry name" value="Rev_trsase/Diguanyl_cyclase"/>
</dbReference>
<dbReference type="InterPro" id="IPR000160">
    <property type="entry name" value="GGDEF_dom"/>
</dbReference>
<dbReference type="InterPro" id="IPR050469">
    <property type="entry name" value="Diguanylate_Cyclase"/>
</dbReference>
<dbReference type="GO" id="GO:0043709">
    <property type="term" value="P:cell adhesion involved in single-species biofilm formation"/>
    <property type="evidence" value="ECO:0007669"/>
    <property type="project" value="TreeGrafter"/>
</dbReference>
<dbReference type="GO" id="GO:0000160">
    <property type="term" value="P:phosphorelay signal transduction system"/>
    <property type="evidence" value="ECO:0007669"/>
    <property type="project" value="InterPro"/>
</dbReference>
<dbReference type="InterPro" id="IPR011006">
    <property type="entry name" value="CheY-like_superfamily"/>
</dbReference>
<accession>A0A930BQY9</accession>
<proteinExistence type="predicted"/>
<dbReference type="Gene3D" id="3.40.50.2300">
    <property type="match status" value="1"/>
</dbReference>
<gene>
    <name evidence="6" type="ORF">HXL68_02780</name>
</gene>
<dbReference type="Proteomes" id="UP000718593">
    <property type="component" value="Unassembled WGS sequence"/>
</dbReference>
<dbReference type="SUPFAM" id="SSF55073">
    <property type="entry name" value="Nucleotide cyclase"/>
    <property type="match status" value="1"/>
</dbReference>
<dbReference type="CDD" id="cd17546">
    <property type="entry name" value="REC_hyHK_CKI1_RcsC-like"/>
    <property type="match status" value="1"/>
</dbReference>
<feature type="domain" description="Response regulatory" evidence="4">
    <location>
        <begin position="2"/>
        <end position="119"/>
    </location>
</feature>
<keyword evidence="3" id="KW-0597">Phosphoprotein</keyword>
<evidence type="ECO:0000256" key="1">
    <source>
        <dbReference type="ARBA" id="ARBA00012528"/>
    </source>
</evidence>
<dbReference type="EC" id="2.7.7.65" evidence="1"/>
<protein>
    <recommendedName>
        <fullName evidence="1">diguanylate cyclase</fullName>
        <ecNumber evidence="1">2.7.7.65</ecNumber>
    </recommendedName>
</protein>
<dbReference type="SMART" id="SM00448">
    <property type="entry name" value="REC"/>
    <property type="match status" value="1"/>
</dbReference>
<dbReference type="PANTHER" id="PTHR45138:SF9">
    <property type="entry name" value="DIGUANYLATE CYCLASE DGCM-RELATED"/>
    <property type="match status" value="1"/>
</dbReference>
<evidence type="ECO:0000313" key="7">
    <source>
        <dbReference type="Proteomes" id="UP000718593"/>
    </source>
</evidence>
<dbReference type="Gene3D" id="3.30.70.270">
    <property type="match status" value="1"/>
</dbReference>
<comment type="catalytic activity">
    <reaction evidence="2">
        <text>2 GTP = 3',3'-c-di-GMP + 2 diphosphate</text>
        <dbReference type="Rhea" id="RHEA:24898"/>
        <dbReference type="ChEBI" id="CHEBI:33019"/>
        <dbReference type="ChEBI" id="CHEBI:37565"/>
        <dbReference type="ChEBI" id="CHEBI:58805"/>
        <dbReference type="EC" id="2.7.7.65"/>
    </reaction>
</comment>
<dbReference type="GO" id="GO:0005886">
    <property type="term" value="C:plasma membrane"/>
    <property type="evidence" value="ECO:0007669"/>
    <property type="project" value="TreeGrafter"/>
</dbReference>
<dbReference type="SMART" id="SM00267">
    <property type="entry name" value="GGDEF"/>
    <property type="match status" value="1"/>
</dbReference>
<dbReference type="EMBL" id="JABZMI010000026">
    <property type="protein sequence ID" value="MBF1163944.1"/>
    <property type="molecule type" value="Genomic_DNA"/>
</dbReference>
<dbReference type="CDD" id="cd01949">
    <property type="entry name" value="GGDEF"/>
    <property type="match status" value="1"/>
</dbReference>
<name>A0A930BQY9_9RHOO</name>
<dbReference type="Pfam" id="PF00990">
    <property type="entry name" value="GGDEF"/>
    <property type="match status" value="1"/>
</dbReference>
<dbReference type="FunFam" id="3.30.70.270:FF:000001">
    <property type="entry name" value="Diguanylate cyclase domain protein"/>
    <property type="match status" value="1"/>
</dbReference>
<evidence type="ECO:0000256" key="2">
    <source>
        <dbReference type="ARBA" id="ARBA00034247"/>
    </source>
</evidence>
<evidence type="ECO:0000259" key="5">
    <source>
        <dbReference type="PROSITE" id="PS50887"/>
    </source>
</evidence>
<feature type="domain" description="GGDEF" evidence="5">
    <location>
        <begin position="176"/>
        <end position="312"/>
    </location>
</feature>
<organism evidence="6 7">
    <name type="scientific">Dechloromonas agitata</name>
    <dbReference type="NCBI Taxonomy" id="73030"/>
    <lineage>
        <taxon>Bacteria</taxon>
        <taxon>Pseudomonadati</taxon>
        <taxon>Pseudomonadota</taxon>
        <taxon>Betaproteobacteria</taxon>
        <taxon>Rhodocyclales</taxon>
        <taxon>Azonexaceae</taxon>
        <taxon>Dechloromonas</taxon>
    </lineage>
</organism>
<dbReference type="InterPro" id="IPR029787">
    <property type="entry name" value="Nucleotide_cyclase"/>
</dbReference>